<dbReference type="InterPro" id="IPR052641">
    <property type="entry name" value="AKAP7_isoform_gamma"/>
</dbReference>
<dbReference type="InterPro" id="IPR009097">
    <property type="entry name" value="Cyclic_Pdiesterase"/>
</dbReference>
<dbReference type="GO" id="GO:0034237">
    <property type="term" value="F:protein kinase A regulatory subunit binding"/>
    <property type="evidence" value="ECO:0007669"/>
    <property type="project" value="TreeGrafter"/>
</dbReference>
<name>A0A914CL25_9BILA</name>
<dbReference type="WBParaSite" id="ACRNAN_scaffold1150.g16799.t1">
    <property type="protein sequence ID" value="ACRNAN_scaffold1150.g16799.t1"/>
    <property type="gene ID" value="ACRNAN_scaffold1150.g16799"/>
</dbReference>
<sequence>MLLSKIFNFLFSAFLVQNKFKHQDLKESSISPTGANAFVTFHVKSEDIVKNIQDVQDKLVSIDSRFNTTLQPIKSLHVTIIIVKITEENKKNANIALKDIAAMYKLFHSNMKINFKGISSFGNASLHAEPDEESQTKLMDFYVLVKERFEAHGIASLSQYSFHPHMSISVLDKDEQKILSGKWDSLKSSDFELGVEEVKNIQLCAMSLNQTAQDYNLIMSENLFE</sequence>
<dbReference type="PANTHER" id="PTHR15934:SF2">
    <property type="entry name" value="A-KINASE ANCHOR PROTEIN 7-LIKE PHOSPHOESTERASE DOMAIN-CONTAINING PROTEIN"/>
    <property type="match status" value="1"/>
</dbReference>
<evidence type="ECO:0000313" key="2">
    <source>
        <dbReference type="Proteomes" id="UP000887540"/>
    </source>
</evidence>
<dbReference type="AlphaFoldDB" id="A0A914CL25"/>
<dbReference type="SUPFAM" id="SSF55144">
    <property type="entry name" value="LigT-like"/>
    <property type="match status" value="1"/>
</dbReference>
<dbReference type="PANTHER" id="PTHR15934">
    <property type="entry name" value="RNA 2',3'-CYCLIC PHOSPHODIESTERASE"/>
    <property type="match status" value="1"/>
</dbReference>
<evidence type="ECO:0000259" key="1">
    <source>
        <dbReference type="Pfam" id="PF10469"/>
    </source>
</evidence>
<dbReference type="GO" id="GO:0005829">
    <property type="term" value="C:cytosol"/>
    <property type="evidence" value="ECO:0007669"/>
    <property type="project" value="TreeGrafter"/>
</dbReference>
<dbReference type="InterPro" id="IPR019510">
    <property type="entry name" value="AKAP7-like_phosphoesterase"/>
</dbReference>
<keyword evidence="2" id="KW-1185">Reference proteome</keyword>
<reference evidence="3" key="1">
    <citation type="submission" date="2022-11" db="UniProtKB">
        <authorList>
            <consortium name="WormBaseParasite"/>
        </authorList>
    </citation>
    <scope>IDENTIFICATION</scope>
</reference>
<dbReference type="GO" id="GO:0010738">
    <property type="term" value="P:regulation of protein kinase A signaling"/>
    <property type="evidence" value="ECO:0007669"/>
    <property type="project" value="TreeGrafter"/>
</dbReference>
<proteinExistence type="predicted"/>
<feature type="domain" description="A-kinase anchor protein 7-like phosphoesterase" evidence="1">
    <location>
        <begin position="38"/>
        <end position="218"/>
    </location>
</feature>
<dbReference type="Gene3D" id="3.90.1140.10">
    <property type="entry name" value="Cyclic phosphodiesterase"/>
    <property type="match status" value="1"/>
</dbReference>
<dbReference type="Pfam" id="PF10469">
    <property type="entry name" value="AKAP7_NLS"/>
    <property type="match status" value="1"/>
</dbReference>
<accession>A0A914CL25</accession>
<evidence type="ECO:0000313" key="3">
    <source>
        <dbReference type="WBParaSite" id="ACRNAN_scaffold1150.g16799.t1"/>
    </source>
</evidence>
<dbReference type="Proteomes" id="UP000887540">
    <property type="component" value="Unplaced"/>
</dbReference>
<protein>
    <submittedName>
        <fullName evidence="3">A-kinase anchor protein 7-like phosphoesterase domain-containing protein</fullName>
    </submittedName>
</protein>
<organism evidence="2 3">
    <name type="scientific">Acrobeloides nanus</name>
    <dbReference type="NCBI Taxonomy" id="290746"/>
    <lineage>
        <taxon>Eukaryota</taxon>
        <taxon>Metazoa</taxon>
        <taxon>Ecdysozoa</taxon>
        <taxon>Nematoda</taxon>
        <taxon>Chromadorea</taxon>
        <taxon>Rhabditida</taxon>
        <taxon>Tylenchina</taxon>
        <taxon>Cephalobomorpha</taxon>
        <taxon>Cephaloboidea</taxon>
        <taxon>Cephalobidae</taxon>
        <taxon>Acrobeloides</taxon>
    </lineage>
</organism>